<reference evidence="3" key="1">
    <citation type="journal article" date="2020" name="mSystems">
        <title>Genome- and Community-Level Interaction Insights into Carbon Utilization and Element Cycling Functions of Hydrothermarchaeota in Hydrothermal Sediment.</title>
        <authorList>
            <person name="Zhou Z."/>
            <person name="Liu Y."/>
            <person name="Xu W."/>
            <person name="Pan J."/>
            <person name="Luo Z.H."/>
            <person name="Li M."/>
        </authorList>
    </citation>
    <scope>NUCLEOTIDE SEQUENCE [LARGE SCALE GENOMIC DNA]</scope>
    <source>
        <strain evidence="4">SpSt-622</strain>
        <strain evidence="3">SpSt-642</strain>
    </source>
</reference>
<comment type="caution">
    <text evidence="3">The sequence shown here is derived from an EMBL/GenBank/DDBJ whole genome shotgun (WGS) entry which is preliminary data.</text>
</comment>
<evidence type="ECO:0000256" key="1">
    <source>
        <dbReference type="SAM" id="Coils"/>
    </source>
</evidence>
<dbReference type="AlphaFoldDB" id="A0A7C4HD88"/>
<dbReference type="PROSITE" id="PS51658">
    <property type="entry name" value="BFN"/>
    <property type="match status" value="1"/>
</dbReference>
<feature type="domain" description="BFN" evidence="2">
    <location>
        <begin position="7"/>
        <end position="152"/>
    </location>
</feature>
<evidence type="ECO:0000259" key="2">
    <source>
        <dbReference type="PROSITE" id="PS51658"/>
    </source>
</evidence>
<organism evidence="3">
    <name type="scientific">Staphylothermus marinus</name>
    <dbReference type="NCBI Taxonomy" id="2280"/>
    <lineage>
        <taxon>Archaea</taxon>
        <taxon>Thermoproteota</taxon>
        <taxon>Thermoprotei</taxon>
        <taxon>Desulfurococcales</taxon>
        <taxon>Desulfurococcaceae</taxon>
        <taxon>Staphylothermus</taxon>
    </lineage>
</organism>
<dbReference type="EMBL" id="DTBJ01000013">
    <property type="protein sequence ID" value="HGM58171.1"/>
    <property type="molecule type" value="Genomic_DNA"/>
</dbReference>
<gene>
    <name evidence="4" type="ORF">ENT92_00460</name>
    <name evidence="3" type="ORF">ENU14_01075</name>
</gene>
<dbReference type="InterPro" id="IPR003729">
    <property type="entry name" value="Bi_nuclease_dom"/>
</dbReference>
<feature type="coiled-coil region" evidence="1">
    <location>
        <begin position="144"/>
        <end position="171"/>
    </location>
</feature>
<proteinExistence type="predicted"/>
<evidence type="ECO:0000313" key="4">
    <source>
        <dbReference type="EMBL" id="HGU64676.1"/>
    </source>
</evidence>
<dbReference type="Gene3D" id="3.10.690.10">
    <property type="entry name" value="Bifunctional nuclease domain"/>
    <property type="match status" value="1"/>
</dbReference>
<accession>A0A7C4HD88</accession>
<protein>
    <recommendedName>
        <fullName evidence="2">BFN domain-containing protein</fullName>
    </recommendedName>
</protein>
<name>A0A7C4HD88_STAMA</name>
<evidence type="ECO:0000313" key="3">
    <source>
        <dbReference type="EMBL" id="HGM58171.1"/>
    </source>
</evidence>
<dbReference type="GO" id="GO:0004518">
    <property type="term" value="F:nuclease activity"/>
    <property type="evidence" value="ECO:0007669"/>
    <property type="project" value="InterPro"/>
</dbReference>
<dbReference type="InterPro" id="IPR036104">
    <property type="entry name" value="BFN_sf"/>
</dbReference>
<sequence length="174" mass="20527">MDDDLLLVREIYGQVIKKKVFYGNKSFSILDTRIKCILEDNRKFYLERASPEIVFFLRELNGKQTRDDRERFVDILMSIPGIIDSLSKYMRKIVIDNYDEKTGLYSASVEFCDGSIVIKRKMIPSHAIFLAKLAKKPVYVKKSLVDQQEEMYNLLVELESLNNDRDEYEEDEYI</sequence>
<keyword evidence="1" id="KW-0175">Coiled coil</keyword>
<dbReference type="EMBL" id="DTAN01000018">
    <property type="protein sequence ID" value="HGU64676.1"/>
    <property type="molecule type" value="Genomic_DNA"/>
</dbReference>
<dbReference type="SUPFAM" id="SSF103256">
    <property type="entry name" value="Hypothetical protein TM0160"/>
    <property type="match status" value="1"/>
</dbReference>